<evidence type="ECO:0000256" key="1">
    <source>
        <dbReference type="SAM" id="MobiDB-lite"/>
    </source>
</evidence>
<gene>
    <name evidence="2" type="ORF">DAPPUDRAFT_336374</name>
</gene>
<evidence type="ECO:0000313" key="3">
    <source>
        <dbReference type="Proteomes" id="UP000000305"/>
    </source>
</evidence>
<protein>
    <submittedName>
        <fullName evidence="2">Uncharacterized protein</fullName>
    </submittedName>
</protein>
<dbReference type="InterPro" id="IPR040521">
    <property type="entry name" value="KDZ"/>
</dbReference>
<feature type="compositionally biased region" description="Acidic residues" evidence="1">
    <location>
        <begin position="299"/>
        <end position="311"/>
    </location>
</feature>
<dbReference type="Pfam" id="PF18758">
    <property type="entry name" value="KDZ"/>
    <property type="match status" value="1"/>
</dbReference>
<dbReference type="OMA" id="HATKCEI"/>
<dbReference type="InParanoid" id="E9HZJ9"/>
<proteinExistence type="predicted"/>
<evidence type="ECO:0000313" key="2">
    <source>
        <dbReference type="EMBL" id="EFX62831.1"/>
    </source>
</evidence>
<dbReference type="PANTHER" id="PTHR33104:SF2">
    <property type="entry name" value="CXC3 LIKE CYSTEINE CLUSTER DOMAIN-CONTAINING PROTEIN"/>
    <property type="match status" value="1"/>
</dbReference>
<dbReference type="OrthoDB" id="8942143at2759"/>
<reference evidence="2 3" key="1">
    <citation type="journal article" date="2011" name="Science">
        <title>The ecoresponsive genome of Daphnia pulex.</title>
        <authorList>
            <person name="Colbourne J.K."/>
            <person name="Pfrender M.E."/>
            <person name="Gilbert D."/>
            <person name="Thomas W.K."/>
            <person name="Tucker A."/>
            <person name="Oakley T.H."/>
            <person name="Tokishita S."/>
            <person name="Aerts A."/>
            <person name="Arnold G.J."/>
            <person name="Basu M.K."/>
            <person name="Bauer D.J."/>
            <person name="Caceres C.E."/>
            <person name="Carmel L."/>
            <person name="Casola C."/>
            <person name="Choi J.H."/>
            <person name="Detter J.C."/>
            <person name="Dong Q."/>
            <person name="Dusheyko S."/>
            <person name="Eads B.D."/>
            <person name="Frohlich T."/>
            <person name="Geiler-Samerotte K.A."/>
            <person name="Gerlach D."/>
            <person name="Hatcher P."/>
            <person name="Jogdeo S."/>
            <person name="Krijgsveld J."/>
            <person name="Kriventseva E.V."/>
            <person name="Kultz D."/>
            <person name="Laforsch C."/>
            <person name="Lindquist E."/>
            <person name="Lopez J."/>
            <person name="Manak J.R."/>
            <person name="Muller J."/>
            <person name="Pangilinan J."/>
            <person name="Patwardhan R.P."/>
            <person name="Pitluck S."/>
            <person name="Pritham E.J."/>
            <person name="Rechtsteiner A."/>
            <person name="Rho M."/>
            <person name="Rogozin I.B."/>
            <person name="Sakarya O."/>
            <person name="Salamov A."/>
            <person name="Schaack S."/>
            <person name="Shapiro H."/>
            <person name="Shiga Y."/>
            <person name="Skalitzky C."/>
            <person name="Smith Z."/>
            <person name="Souvorov A."/>
            <person name="Sung W."/>
            <person name="Tang Z."/>
            <person name="Tsuchiya D."/>
            <person name="Tu H."/>
            <person name="Vos H."/>
            <person name="Wang M."/>
            <person name="Wolf Y.I."/>
            <person name="Yamagata H."/>
            <person name="Yamada T."/>
            <person name="Ye Y."/>
            <person name="Shaw J.R."/>
            <person name="Andrews J."/>
            <person name="Crease T.J."/>
            <person name="Tang H."/>
            <person name="Lucas S.M."/>
            <person name="Robertson H.M."/>
            <person name="Bork P."/>
            <person name="Koonin E.V."/>
            <person name="Zdobnov E.M."/>
            <person name="Grigoriev I.V."/>
            <person name="Lynch M."/>
            <person name="Boore J.L."/>
        </authorList>
    </citation>
    <scope>NUCLEOTIDE SEQUENCE [LARGE SCALE GENOMIC DNA]</scope>
</reference>
<name>E9HZJ9_DAPPU</name>
<dbReference type="Proteomes" id="UP000000305">
    <property type="component" value="Unassembled WGS sequence"/>
</dbReference>
<dbReference type="EMBL" id="GL733362">
    <property type="protein sequence ID" value="EFX62831.1"/>
    <property type="molecule type" value="Genomic_DNA"/>
</dbReference>
<keyword evidence="3" id="KW-1185">Reference proteome</keyword>
<dbReference type="PhylomeDB" id="E9HZJ9"/>
<sequence length="330" mass="39137">MHQMAHQLPCQVLWNPRWTKGLGLTGGEEHEQVFSKLYRYTYVLKYMSQINRSDFLTLAILYWNWNKIQTMPFLLRKKLERARKEIRESNLERKAKETINQRRTKNTPVDKLRRMLEGYYVQLKTVAIKISKEAENSKTRTKMRRILTETKKKALETIELLNSKDEDLEIYYENFNKGVFPWEAAINENDTQFPTLSYADKYHVVDCWMLLQRANEEVILTKNEMINYVRFLTEKRSSLKQPAHSEEEDKAFGKGKRTMAHSEIERINSQIQLSLQIFNLNCNNDFSNFTHVTDSNYDTELEFETSEEETENSTTELYSSSEEQETLSSD</sequence>
<dbReference type="AlphaFoldDB" id="E9HZJ9"/>
<dbReference type="KEGG" id="dpx:DAPPUDRAFT_336374"/>
<feature type="compositionally biased region" description="Low complexity" evidence="1">
    <location>
        <begin position="312"/>
        <end position="330"/>
    </location>
</feature>
<feature type="region of interest" description="Disordered" evidence="1">
    <location>
        <begin position="299"/>
        <end position="330"/>
    </location>
</feature>
<dbReference type="HOGENOM" id="CLU_072898_1_0_1"/>
<accession>E9HZJ9</accession>
<dbReference type="PANTHER" id="PTHR33104">
    <property type="entry name" value="SI:DKEY-29D5.2"/>
    <property type="match status" value="1"/>
</dbReference>
<organism evidence="2 3">
    <name type="scientific">Daphnia pulex</name>
    <name type="common">Water flea</name>
    <dbReference type="NCBI Taxonomy" id="6669"/>
    <lineage>
        <taxon>Eukaryota</taxon>
        <taxon>Metazoa</taxon>
        <taxon>Ecdysozoa</taxon>
        <taxon>Arthropoda</taxon>
        <taxon>Crustacea</taxon>
        <taxon>Branchiopoda</taxon>
        <taxon>Diplostraca</taxon>
        <taxon>Cladocera</taxon>
        <taxon>Anomopoda</taxon>
        <taxon>Daphniidae</taxon>
        <taxon>Daphnia</taxon>
    </lineage>
</organism>